<feature type="transmembrane region" description="Helical" evidence="1">
    <location>
        <begin position="537"/>
        <end position="555"/>
    </location>
</feature>
<accession>A0A367FC00</accession>
<feature type="transmembrane region" description="Helical" evidence="1">
    <location>
        <begin position="207"/>
        <end position="223"/>
    </location>
</feature>
<feature type="transmembrane region" description="Helical" evidence="1">
    <location>
        <begin position="229"/>
        <end position="246"/>
    </location>
</feature>
<feature type="transmembrane region" description="Helical" evidence="1">
    <location>
        <begin position="17"/>
        <end position="42"/>
    </location>
</feature>
<keyword evidence="3" id="KW-1185">Reference proteome</keyword>
<keyword evidence="1" id="KW-0812">Transmembrane</keyword>
<keyword evidence="1" id="KW-1133">Transmembrane helix</keyword>
<evidence type="ECO:0000313" key="3">
    <source>
        <dbReference type="Proteomes" id="UP000253094"/>
    </source>
</evidence>
<dbReference type="AlphaFoldDB" id="A0A367FC00"/>
<feature type="transmembrane region" description="Helical" evidence="1">
    <location>
        <begin position="253"/>
        <end position="270"/>
    </location>
</feature>
<organism evidence="2 3">
    <name type="scientific">Sphaerisporangium album</name>
    <dbReference type="NCBI Taxonomy" id="509200"/>
    <lineage>
        <taxon>Bacteria</taxon>
        <taxon>Bacillati</taxon>
        <taxon>Actinomycetota</taxon>
        <taxon>Actinomycetes</taxon>
        <taxon>Streptosporangiales</taxon>
        <taxon>Streptosporangiaceae</taxon>
        <taxon>Sphaerisporangium</taxon>
    </lineage>
</organism>
<dbReference type="Proteomes" id="UP000253094">
    <property type="component" value="Unassembled WGS sequence"/>
</dbReference>
<feature type="transmembrane region" description="Helical" evidence="1">
    <location>
        <begin position="78"/>
        <end position="99"/>
    </location>
</feature>
<feature type="transmembrane region" description="Helical" evidence="1">
    <location>
        <begin position="505"/>
        <end position="525"/>
    </location>
</feature>
<feature type="transmembrane region" description="Helical" evidence="1">
    <location>
        <begin position="336"/>
        <end position="357"/>
    </location>
</feature>
<protein>
    <recommendedName>
        <fullName evidence="4">Glycosyltransferase RgtA/B/C/D-like domain-containing protein</fullName>
    </recommendedName>
</protein>
<feature type="transmembrane region" description="Helical" evidence="1">
    <location>
        <begin position="443"/>
        <end position="464"/>
    </location>
</feature>
<comment type="caution">
    <text evidence="2">The sequence shown here is derived from an EMBL/GenBank/DDBJ whole genome shotgun (WGS) entry which is preliminary data.</text>
</comment>
<dbReference type="RefSeq" id="WP_114031426.1">
    <property type="nucleotide sequence ID" value="NZ_QOIL01000015.1"/>
</dbReference>
<feature type="transmembrane region" description="Helical" evidence="1">
    <location>
        <begin position="305"/>
        <end position="324"/>
    </location>
</feature>
<sequence length="689" mass="72917">MDGTWLDHSRWPPAGRVLAAATIMPALLLAGWLPAGLVLLLFGAFRPLPVLLLGGALAVALCAYAVRLTRAREAPEATFWQVTAVAVIAAASGLFNGLFHSQQLLVRRDPGTYAQYAAWLARRGSLPIPYDTAAFGGADPALRFDSVGFYDYGGAVVPQFMPGAPMLYAPGHWLGGLDGLLVMPAVLGALAVLTVAGVVARLAGARWAPLAALAFAVALPILYTSRTTLSEIPSLILLFGGLALALDARARPRVAALAGLVFGLALLVRIDGLRDILPVLAYAGLLIAMRRAGGRAAVYAPMGPWLLGGLVVGAGIGFAAALLLARPYLSYLSGSVVPLLYICAAVLVMAAAGASLGPRIIAWFASRAGRAPRLASRVPGPAAGLVFLVMLGFAARPWLQTVHRVAVTPEDQLNAGFIEAVQQANGLPLDRSRLYYEDSLYWVFWYLGVPAVVLATFAAALLVHRMARGRGFAWVLPLAVVGWTTVTTLWLPAITPDHPFASRRLVPVVIPGLVVLAVWGGRWAAARARWAGYGPRARAVMSAIIGALLVVPAAITSIGTAFTHIEQGEAAQVERLCAALPRDASVLIVERVTSDRFPQVVRGMCGVPTASVRVVEGDVAPRADVERLIGRVRSTGRRPVLLAADRRQLAPYGTAEQVVSLRTRQDERSLVSPPDGTWSLNATVWMTTP</sequence>
<feature type="transmembrane region" description="Helical" evidence="1">
    <location>
        <begin position="180"/>
        <end position="200"/>
    </location>
</feature>
<feature type="transmembrane region" description="Helical" evidence="1">
    <location>
        <begin position="378"/>
        <end position="399"/>
    </location>
</feature>
<feature type="transmembrane region" description="Helical" evidence="1">
    <location>
        <begin position="48"/>
        <end position="66"/>
    </location>
</feature>
<evidence type="ECO:0000313" key="2">
    <source>
        <dbReference type="EMBL" id="RCG27903.1"/>
    </source>
</evidence>
<feature type="transmembrane region" description="Helical" evidence="1">
    <location>
        <begin position="276"/>
        <end position="293"/>
    </location>
</feature>
<evidence type="ECO:0008006" key="4">
    <source>
        <dbReference type="Google" id="ProtNLM"/>
    </source>
</evidence>
<reference evidence="2 3" key="1">
    <citation type="submission" date="2018-06" db="EMBL/GenBank/DDBJ databases">
        <title>Sphaerisporangium craniellae sp. nov., isolated from a marine sponge in the South China Sea.</title>
        <authorList>
            <person name="Li L."/>
        </authorList>
    </citation>
    <scope>NUCLEOTIDE SEQUENCE [LARGE SCALE GENOMIC DNA]</scope>
    <source>
        <strain evidence="2 3">CCTCC AA 208026</strain>
    </source>
</reference>
<gene>
    <name evidence="2" type="ORF">DQ384_25635</name>
</gene>
<evidence type="ECO:0000256" key="1">
    <source>
        <dbReference type="SAM" id="Phobius"/>
    </source>
</evidence>
<name>A0A367FC00_9ACTN</name>
<dbReference type="OrthoDB" id="5196235at2"/>
<keyword evidence="1" id="KW-0472">Membrane</keyword>
<proteinExistence type="predicted"/>
<feature type="transmembrane region" description="Helical" evidence="1">
    <location>
        <begin position="471"/>
        <end position="493"/>
    </location>
</feature>
<dbReference type="EMBL" id="QOIL01000015">
    <property type="protein sequence ID" value="RCG27903.1"/>
    <property type="molecule type" value="Genomic_DNA"/>
</dbReference>